<dbReference type="EMBL" id="JAHEAC010000037">
    <property type="protein sequence ID" value="MBX8644091.1"/>
    <property type="molecule type" value="Genomic_DNA"/>
</dbReference>
<protein>
    <submittedName>
        <fullName evidence="2">Uncharacterized protein</fullName>
    </submittedName>
</protein>
<evidence type="ECO:0000313" key="2">
    <source>
        <dbReference type="EMBL" id="MBX8644091.1"/>
    </source>
</evidence>
<evidence type="ECO:0000313" key="1">
    <source>
        <dbReference type="EMBL" id="MBX8632015.1"/>
    </source>
</evidence>
<dbReference type="Proteomes" id="UP000716004">
    <property type="component" value="Unassembled WGS sequence"/>
</dbReference>
<sequence length="320" mass="35262">MKQHSSRNIEFMPDFDVRNSVVVRNPEKNAPGYWVGAPSAVVHGKDVYLTYRIRRPRGEGRGVINRVSKSSDGIHFNDEFEIVNSALGNTPSIERSCLVPFDGGFRLYFSYVNPKTNIWQIDMVEAPSVTEFNISARRNVLSAADAGASGVKDPWILKLGNFYLMYVSFAPLPSKQTSDLHATADAFATGLTTSNSGLAISSDGIRFSWAGEVIGLGSGWDSSTTRISSIARTNWGFVAFYDGSASIEENYEERCGIAITSDLRNFTRLSIDGPALLGESGRSVRYVDSVRFGDKLIYYFETTRADGSHELRALACEVDE</sequence>
<gene>
    <name evidence="1" type="ORF">J9259_05805</name>
    <name evidence="2" type="ORF">KIY12_05125</name>
</gene>
<proteinExistence type="predicted"/>
<dbReference type="SUPFAM" id="SSF75005">
    <property type="entry name" value="Arabinanase/levansucrase/invertase"/>
    <property type="match status" value="2"/>
</dbReference>
<accession>A0A8J7YXB5</accession>
<dbReference type="EMBL" id="JAGVSJ010000012">
    <property type="protein sequence ID" value="MBX8632015.1"/>
    <property type="molecule type" value="Genomic_DNA"/>
</dbReference>
<dbReference type="Gene3D" id="2.115.10.20">
    <property type="entry name" value="Glycosyl hydrolase domain, family 43"/>
    <property type="match status" value="1"/>
</dbReference>
<evidence type="ECO:0000313" key="3">
    <source>
        <dbReference type="Proteomes" id="UP000750197"/>
    </source>
</evidence>
<dbReference type="InterPro" id="IPR023296">
    <property type="entry name" value="Glyco_hydro_beta-prop_sf"/>
</dbReference>
<dbReference type="Proteomes" id="UP000750197">
    <property type="component" value="Unassembled WGS sequence"/>
</dbReference>
<organism evidence="2 3">
    <name type="scientific">Candidatus Sysuiplasma superficiale</name>
    <dbReference type="NCBI Taxonomy" id="2823368"/>
    <lineage>
        <taxon>Archaea</taxon>
        <taxon>Methanobacteriati</taxon>
        <taxon>Thermoplasmatota</taxon>
        <taxon>Thermoplasmata</taxon>
        <taxon>Candidatus Sysuiplasmatales</taxon>
        <taxon>Candidatus Sysuiplasmataceae</taxon>
        <taxon>Candidatus Sysuiplasma</taxon>
    </lineage>
</organism>
<reference evidence="2" key="1">
    <citation type="submission" date="2021-05" db="EMBL/GenBank/DDBJ databases">
        <title>Genomic insights into ecological role and evolution of a novel Thermoplasmata order Candidatus Sysuiplasmatales.</title>
        <authorList>
            <person name="Yuan Y."/>
        </authorList>
    </citation>
    <scope>NUCLEOTIDE SEQUENCE</scope>
    <source>
        <strain evidence="2">TUT19-bin139</strain>
        <strain evidence="1">YP2-bin.285</strain>
    </source>
</reference>
<dbReference type="AlphaFoldDB" id="A0A8J7YXB5"/>
<comment type="caution">
    <text evidence="2">The sequence shown here is derived from an EMBL/GenBank/DDBJ whole genome shotgun (WGS) entry which is preliminary data.</text>
</comment>
<name>A0A8J7YXB5_9ARCH</name>